<evidence type="ECO:0000256" key="2">
    <source>
        <dbReference type="ARBA" id="ARBA00006914"/>
    </source>
</evidence>
<dbReference type="PROSITE" id="PS00674">
    <property type="entry name" value="AAA"/>
    <property type="match status" value="1"/>
</dbReference>
<gene>
    <name evidence="17" type="ORF">SPHA_29028</name>
</gene>
<evidence type="ECO:0000256" key="4">
    <source>
        <dbReference type="ARBA" id="ARBA00022448"/>
    </source>
</evidence>
<keyword evidence="12" id="KW-0131">Cell cycle</keyword>
<evidence type="ECO:0000256" key="1">
    <source>
        <dbReference type="ARBA" id="ARBA00004633"/>
    </source>
</evidence>
<evidence type="ECO:0000256" key="11">
    <source>
        <dbReference type="ARBA" id="ARBA00023136"/>
    </source>
</evidence>
<evidence type="ECO:0000256" key="14">
    <source>
        <dbReference type="SAM" id="MobiDB-lite"/>
    </source>
</evidence>
<evidence type="ECO:0000256" key="12">
    <source>
        <dbReference type="ARBA" id="ARBA00023306"/>
    </source>
</evidence>
<evidence type="ECO:0000256" key="10">
    <source>
        <dbReference type="ARBA" id="ARBA00022927"/>
    </source>
</evidence>
<dbReference type="SMART" id="SM00745">
    <property type="entry name" value="MIT"/>
    <property type="match status" value="1"/>
</dbReference>
<evidence type="ECO:0000256" key="13">
    <source>
        <dbReference type="RuleBase" id="RU003651"/>
    </source>
</evidence>
<dbReference type="FunFam" id="1.20.58.80:FF:000002">
    <property type="entry name" value="Vacuolar protein sorting-associated protein 4A"/>
    <property type="match status" value="1"/>
</dbReference>
<keyword evidence="8" id="KW-0378">Hydrolase</keyword>
<dbReference type="SUPFAM" id="SSF116846">
    <property type="entry name" value="MIT domain"/>
    <property type="match status" value="1"/>
</dbReference>
<evidence type="ECO:0000256" key="7">
    <source>
        <dbReference type="ARBA" id="ARBA00022753"/>
    </source>
</evidence>
<evidence type="ECO:0000256" key="9">
    <source>
        <dbReference type="ARBA" id="ARBA00022840"/>
    </source>
</evidence>
<dbReference type="OrthoDB" id="29072at2759"/>
<dbReference type="InterPro" id="IPR041569">
    <property type="entry name" value="AAA_lid_3"/>
</dbReference>
<evidence type="ECO:0000256" key="5">
    <source>
        <dbReference type="ARBA" id="ARBA00022618"/>
    </source>
</evidence>
<dbReference type="PANTHER" id="PTHR23074">
    <property type="entry name" value="AAA DOMAIN-CONTAINING"/>
    <property type="match status" value="1"/>
</dbReference>
<dbReference type="Pfam" id="PF17862">
    <property type="entry name" value="AAA_lid_3"/>
    <property type="match status" value="1"/>
</dbReference>
<evidence type="ECO:0000313" key="17">
    <source>
        <dbReference type="EMBL" id="CAE1254514.1"/>
    </source>
</evidence>
<reference evidence="17" key="1">
    <citation type="submission" date="2021-01" db="EMBL/GenBank/DDBJ databases">
        <authorList>
            <person name="Li R."/>
            <person name="Bekaert M."/>
        </authorList>
    </citation>
    <scope>NUCLEOTIDE SEQUENCE</scope>
    <source>
        <strain evidence="17">Farmed</strain>
    </source>
</reference>
<dbReference type="Gene3D" id="1.20.58.80">
    <property type="entry name" value="Phosphotransferase system, lactose/cellobiose-type IIA subunit"/>
    <property type="match status" value="1"/>
</dbReference>
<dbReference type="InterPro" id="IPR045253">
    <property type="entry name" value="VPS4_MIT"/>
</dbReference>
<dbReference type="CDD" id="cd19521">
    <property type="entry name" value="RecA-like_VPS4"/>
    <property type="match status" value="1"/>
</dbReference>
<evidence type="ECO:0000256" key="8">
    <source>
        <dbReference type="ARBA" id="ARBA00022801"/>
    </source>
</evidence>
<evidence type="ECO:0000259" key="15">
    <source>
        <dbReference type="SMART" id="SM00382"/>
    </source>
</evidence>
<dbReference type="PANTHER" id="PTHR23074:SF83">
    <property type="entry name" value="VACUOLAR PROTEIN SORTING-ASSOCIATED PROTEIN 4A"/>
    <property type="match status" value="1"/>
</dbReference>
<dbReference type="FunFam" id="3.40.50.300:FF:000043">
    <property type="entry name" value="Vacuolar protein sorting-associated protein 4"/>
    <property type="match status" value="1"/>
</dbReference>
<comment type="similarity">
    <text evidence="2 13">Belongs to the AAA ATPase family.</text>
</comment>
<dbReference type="Pfam" id="PF04212">
    <property type="entry name" value="MIT"/>
    <property type="match status" value="1"/>
</dbReference>
<dbReference type="AlphaFoldDB" id="A0A812C8U0"/>
<comment type="subcellular location">
    <subcellularLocation>
        <location evidence="1">Late endosome membrane</location>
        <topology evidence="1">Peripheral membrane protein</topology>
    </subcellularLocation>
</comment>
<keyword evidence="11" id="KW-0472">Membrane</keyword>
<dbReference type="InterPro" id="IPR003960">
    <property type="entry name" value="ATPase_AAA_CS"/>
</dbReference>
<dbReference type="InterPro" id="IPR003959">
    <property type="entry name" value="ATPase_AAA_core"/>
</dbReference>
<dbReference type="InterPro" id="IPR027417">
    <property type="entry name" value="P-loop_NTPase"/>
</dbReference>
<dbReference type="GO" id="GO:0007033">
    <property type="term" value="P:vacuole organization"/>
    <property type="evidence" value="ECO:0007669"/>
    <property type="project" value="TreeGrafter"/>
</dbReference>
<dbReference type="GO" id="GO:0016887">
    <property type="term" value="F:ATP hydrolysis activity"/>
    <property type="evidence" value="ECO:0007669"/>
    <property type="project" value="InterPro"/>
</dbReference>
<dbReference type="SUPFAM" id="SSF52540">
    <property type="entry name" value="P-loop containing nucleoside triphosphate hydrolases"/>
    <property type="match status" value="1"/>
</dbReference>
<evidence type="ECO:0000256" key="3">
    <source>
        <dbReference type="ARBA" id="ARBA00012674"/>
    </source>
</evidence>
<feature type="domain" description="MIT" evidence="16">
    <location>
        <begin position="3"/>
        <end position="81"/>
    </location>
</feature>
<keyword evidence="9 13" id="KW-0067">ATP-binding</keyword>
<evidence type="ECO:0000313" key="18">
    <source>
        <dbReference type="Proteomes" id="UP000597762"/>
    </source>
</evidence>
<dbReference type="GO" id="GO:0015031">
    <property type="term" value="P:protein transport"/>
    <property type="evidence" value="ECO:0007669"/>
    <property type="project" value="UniProtKB-KW"/>
</dbReference>
<feature type="region of interest" description="Disordered" evidence="14">
    <location>
        <begin position="124"/>
        <end position="175"/>
    </location>
</feature>
<feature type="domain" description="AAA+ ATPase" evidence="15">
    <location>
        <begin position="270"/>
        <end position="406"/>
    </location>
</feature>
<accession>A0A812C8U0</accession>
<dbReference type="GO" id="GO:0051301">
    <property type="term" value="P:cell division"/>
    <property type="evidence" value="ECO:0007669"/>
    <property type="project" value="UniProtKB-KW"/>
</dbReference>
<keyword evidence="6 13" id="KW-0547">Nucleotide-binding</keyword>
<keyword evidence="7" id="KW-0967">Endosome</keyword>
<keyword evidence="5" id="KW-0132">Cell division</keyword>
<dbReference type="InterPro" id="IPR007330">
    <property type="entry name" value="MIT_dom"/>
</dbReference>
<evidence type="ECO:0000256" key="6">
    <source>
        <dbReference type="ARBA" id="ARBA00022741"/>
    </source>
</evidence>
<dbReference type="InterPro" id="IPR015415">
    <property type="entry name" value="Spast_Vps4_C"/>
</dbReference>
<keyword evidence="4" id="KW-0813">Transport</keyword>
<dbReference type="GO" id="GO:0005524">
    <property type="term" value="F:ATP binding"/>
    <property type="evidence" value="ECO:0007669"/>
    <property type="project" value="UniProtKB-KW"/>
</dbReference>
<dbReference type="Gene3D" id="3.40.50.300">
    <property type="entry name" value="P-loop containing nucleotide triphosphate hydrolases"/>
    <property type="match status" value="1"/>
</dbReference>
<dbReference type="Gene3D" id="1.10.8.60">
    <property type="match status" value="1"/>
</dbReference>
<dbReference type="InterPro" id="IPR036181">
    <property type="entry name" value="MIT_dom_sf"/>
</dbReference>
<dbReference type="Pfam" id="PF00004">
    <property type="entry name" value="AAA"/>
    <property type="match status" value="1"/>
</dbReference>
<evidence type="ECO:0000259" key="16">
    <source>
        <dbReference type="SMART" id="SM00745"/>
    </source>
</evidence>
<name>A0A812C8U0_ACAPH</name>
<comment type="caution">
    <text evidence="17">The sequence shown here is derived from an EMBL/GenBank/DDBJ whole genome shotgun (WGS) entry which is preliminary data.</text>
</comment>
<dbReference type="Pfam" id="PF09336">
    <property type="entry name" value="Vps4_C"/>
    <property type="match status" value="1"/>
</dbReference>
<keyword evidence="10" id="KW-0653">Protein transport</keyword>
<dbReference type="EC" id="3.6.4.6" evidence="3"/>
<proteinExistence type="inferred from homology"/>
<dbReference type="GO" id="GO:0016197">
    <property type="term" value="P:endosomal transport"/>
    <property type="evidence" value="ECO:0007669"/>
    <property type="project" value="TreeGrafter"/>
</dbReference>
<dbReference type="PRINTS" id="PR01217">
    <property type="entry name" value="PRICHEXTENSN"/>
</dbReference>
<dbReference type="EMBL" id="CAHIKZ030001147">
    <property type="protein sequence ID" value="CAE1254514.1"/>
    <property type="molecule type" value="Genomic_DNA"/>
</dbReference>
<protein>
    <recommendedName>
        <fullName evidence="3">vesicle-fusing ATPase</fullName>
        <ecNumber evidence="3">3.6.4.6</ecNumber>
    </recommendedName>
</protein>
<organism evidence="17 18">
    <name type="scientific">Acanthosepion pharaonis</name>
    <name type="common">Pharaoh cuttlefish</name>
    <name type="synonym">Sepia pharaonis</name>
    <dbReference type="NCBI Taxonomy" id="158019"/>
    <lineage>
        <taxon>Eukaryota</taxon>
        <taxon>Metazoa</taxon>
        <taxon>Spiralia</taxon>
        <taxon>Lophotrochozoa</taxon>
        <taxon>Mollusca</taxon>
        <taxon>Cephalopoda</taxon>
        <taxon>Coleoidea</taxon>
        <taxon>Decapodiformes</taxon>
        <taxon>Sepiida</taxon>
        <taxon>Sepiina</taxon>
        <taxon>Sepiidae</taxon>
        <taxon>Acanthosepion</taxon>
    </lineage>
</organism>
<dbReference type="InterPro" id="IPR050304">
    <property type="entry name" value="MT-severing_AAA_ATPase"/>
</dbReference>
<dbReference type="FunFam" id="1.10.8.60:FF:000015">
    <property type="entry name" value="vacuolar protein sorting-associated protein 4A"/>
    <property type="match status" value="1"/>
</dbReference>
<dbReference type="Proteomes" id="UP000597762">
    <property type="component" value="Unassembled WGS sequence"/>
</dbReference>
<keyword evidence="18" id="KW-1185">Reference proteome</keyword>
<dbReference type="GO" id="GO:0031902">
    <property type="term" value="C:late endosome membrane"/>
    <property type="evidence" value="ECO:0007669"/>
    <property type="project" value="UniProtKB-SubCell"/>
</dbReference>
<sequence>MTSGGTLQKAIELVTKATEEDKNKNYEEALKLYEHSVEYFLHAIKYEAQSEKAKESIRAKCTQYLDRAEKLKVYLKKKQKQLVKDGESTGKRYHNDKRCAVYFSLSLSFSASHAPLGPFPPPPSLSPFPPPPSLSPFPPPPSLSPFPPPPSLSPFPPPPLSPFTPPPLSPFTPPPPPLSPLSSMKVDLIFFFLFIESKSKDYKDSSSDSDSEKDPDKKKFETALTSAIMIEKPNVSWDDVAGLETAKEALKEAVILPVKFPHLFTGKRKPWRGILLFGPPGTGKSYLAKAVATEANNSTFFSVRSSDLVSKWLGESEKLVRTLFDLAREQKPSIIFIDEVDALCGSRTDNESESARRIKTEFLTQMQGVGTNNDGVLVLAATNIPWALDSAIRRRFEKRIYIPLPDAPARTEMFRIHLGNTPHSLTEADLRDLGRDSEGYSGADISIVVRDALMQPVRKVQTATHFVRVRAPSRTDPSIIIDDYLSPCSPGAPGAVEMSWTQVPGDKLLEPLMNITDMLMSLNTIKPTVNEKDLEKLQKRRKIKTNQSLKIKI</sequence>
<dbReference type="SMART" id="SM00382">
    <property type="entry name" value="AAA"/>
    <property type="match status" value="1"/>
</dbReference>
<dbReference type="InterPro" id="IPR003593">
    <property type="entry name" value="AAA+_ATPase"/>
</dbReference>
<dbReference type="CDD" id="cd02678">
    <property type="entry name" value="MIT_VPS4"/>
    <property type="match status" value="1"/>
</dbReference>